<dbReference type="Proteomes" id="UP000188605">
    <property type="component" value="Unassembled WGS sequence"/>
</dbReference>
<evidence type="ECO:0000313" key="1">
    <source>
        <dbReference type="EMBL" id="ONI42075.1"/>
    </source>
</evidence>
<evidence type="ECO:0000313" key="2">
    <source>
        <dbReference type="Proteomes" id="UP000188605"/>
    </source>
</evidence>
<gene>
    <name evidence="1" type="ORF">AN396_00460</name>
</gene>
<accession>A0ACC8XFE8</accession>
<sequence>MLVRYFITMFVMIVMCIIASFMFNVKLPSVKFRIKCLNVFMILIYAVNMMTLVLDKQYFLIFPLIIGVVLINFSIKHLSQTQNYVLWYTIMFLLLISQIILMRLDFYLAFKQLLFIVLGIFLRFILLYTKCIWLNSKNEILFIGILLTLICLPFVFGVTKNGATNWAGINNISFQPSEFVKILYIYLIGLYFTQCNLIKPFLLTAFVIGVLFIQRDLGSAFLYIGVFLIMTYALTQSLQFVLIGVGFGSILAIISTFLFTHVQTRITAWLNPWSDVDGKGYQLTQGMFAMGTWGIFGSGLNKGLPTKVPYVTTDYIFVAIVEELGLIIAIAVILCYLIIGVVGLNISANQQNYLAKYLTLGCTSVIVIQSFIILAGILQVIPLTGITLPFVSYGGSSLTSMFITVSILETIDNNINYTNPIEKFKEMLWKINFLKKSE</sequence>
<dbReference type="EMBL" id="LJDB01000022">
    <property type="protein sequence ID" value="ONI42075.1"/>
    <property type="molecule type" value="Genomic_DNA"/>
</dbReference>
<comment type="caution">
    <text evidence="1">The sequence shown here is derived from an EMBL/GenBank/DDBJ whole genome shotgun (WGS) entry which is preliminary data.</text>
</comment>
<organism evidence="1 2">
    <name type="scientific">Candidatus Epulonipiscium fishelsonii</name>
    <dbReference type="NCBI Taxonomy" id="77094"/>
    <lineage>
        <taxon>Bacteria</taxon>
        <taxon>Bacillati</taxon>
        <taxon>Bacillota</taxon>
        <taxon>Clostridia</taxon>
        <taxon>Lachnospirales</taxon>
        <taxon>Lachnospiraceae</taxon>
        <taxon>Candidatus Epulonipiscium</taxon>
    </lineage>
</organism>
<protein>
    <submittedName>
        <fullName evidence="1">Uncharacterized protein</fullName>
    </submittedName>
</protein>
<reference evidence="1" key="1">
    <citation type="submission" date="2016-08" db="EMBL/GenBank/DDBJ databases">
        <authorList>
            <person name="Ngugi D.K."/>
            <person name="Miyake S."/>
            <person name="Stingl U."/>
        </authorList>
    </citation>
    <scope>NUCLEOTIDE SEQUENCE</scope>
    <source>
        <strain evidence="1">SCG-B11WGA-EpuloA1</strain>
    </source>
</reference>
<name>A0ACC8XFE8_9FIRM</name>
<proteinExistence type="predicted"/>
<keyword evidence="2" id="KW-1185">Reference proteome</keyword>